<feature type="domain" description="Fibronectin type-III" evidence="1">
    <location>
        <begin position="3579"/>
        <end position="3665"/>
    </location>
</feature>
<feature type="domain" description="Fibronectin type-III" evidence="1">
    <location>
        <begin position="3753"/>
        <end position="3839"/>
    </location>
</feature>
<feature type="domain" description="Fibronectin type-III" evidence="1">
    <location>
        <begin position="1905"/>
        <end position="1991"/>
    </location>
</feature>
<evidence type="ECO:0000313" key="2">
    <source>
        <dbReference type="EMBL" id="KAK0153692.1"/>
    </source>
</evidence>
<feature type="domain" description="Fibronectin type-III" evidence="1">
    <location>
        <begin position="4185"/>
        <end position="4275"/>
    </location>
</feature>
<feature type="domain" description="Fibronectin type-III" evidence="1">
    <location>
        <begin position="973"/>
        <end position="1062"/>
    </location>
</feature>
<feature type="domain" description="Fibronectin type-III" evidence="1">
    <location>
        <begin position="1728"/>
        <end position="1817"/>
    </location>
</feature>
<feature type="domain" description="Fibronectin type-III" evidence="1">
    <location>
        <begin position="1818"/>
        <end position="1904"/>
    </location>
</feature>
<dbReference type="InterPro" id="IPR003961">
    <property type="entry name" value="FN3_dom"/>
</dbReference>
<feature type="domain" description="Fibronectin type-III" evidence="1">
    <location>
        <begin position="711"/>
        <end position="797"/>
    </location>
</feature>
<dbReference type="InterPro" id="IPR013783">
    <property type="entry name" value="Ig-like_fold"/>
</dbReference>
<feature type="domain" description="Fibronectin type-III" evidence="1">
    <location>
        <begin position="3666"/>
        <end position="3752"/>
    </location>
</feature>
<reference evidence="2" key="1">
    <citation type="journal article" date="2023" name="Front. Mar. Sci.">
        <title>A new Merluccius polli reference genome to investigate the effects of global change in West African waters.</title>
        <authorList>
            <person name="Mateo J.L."/>
            <person name="Blanco-Fernandez C."/>
            <person name="Garcia-Vazquez E."/>
            <person name="Machado-Schiaffino G."/>
        </authorList>
    </citation>
    <scope>NUCLEOTIDE SEQUENCE</scope>
    <source>
        <strain evidence="2">C29</strain>
        <tissue evidence="2">Fin</tissue>
    </source>
</reference>
<proteinExistence type="predicted"/>
<feature type="domain" description="Fibronectin type-III" evidence="1">
    <location>
        <begin position="2427"/>
        <end position="2513"/>
    </location>
</feature>
<feature type="domain" description="Fibronectin type-III" evidence="1">
    <location>
        <begin position="2775"/>
        <end position="2861"/>
    </location>
</feature>
<feature type="domain" description="Fibronectin type-III" evidence="1">
    <location>
        <begin position="3492"/>
        <end position="3578"/>
    </location>
</feature>
<dbReference type="Proteomes" id="UP001174136">
    <property type="component" value="Unassembled WGS sequence"/>
</dbReference>
<dbReference type="CDD" id="cd00063">
    <property type="entry name" value="FN3"/>
    <property type="match status" value="16"/>
</dbReference>
<feature type="domain" description="Fibronectin type-III" evidence="1">
    <location>
        <begin position="1474"/>
        <end position="1560"/>
    </location>
</feature>
<feature type="domain" description="Fibronectin type-III" evidence="1">
    <location>
        <begin position="4276"/>
        <end position="4364"/>
    </location>
</feature>
<dbReference type="PANTHER" id="PTHR47135">
    <property type="entry name" value="FIBRONECTIN TYPE III DOMAIN-CONTAINING PROTEIN 7"/>
    <property type="match status" value="1"/>
</dbReference>
<dbReference type="Pfam" id="PF00041">
    <property type="entry name" value="fn3"/>
    <property type="match status" value="3"/>
</dbReference>
<feature type="domain" description="Fibronectin type-III" evidence="1">
    <location>
        <begin position="3840"/>
        <end position="3926"/>
    </location>
</feature>
<feature type="domain" description="Fibronectin type-III" evidence="1">
    <location>
        <begin position="538"/>
        <end position="623"/>
    </location>
</feature>
<feature type="domain" description="Fibronectin type-III" evidence="1">
    <location>
        <begin position="2601"/>
        <end position="2687"/>
    </location>
</feature>
<accession>A0AA47N8W0</accession>
<feature type="domain" description="Fibronectin type-III" evidence="1">
    <location>
        <begin position="2340"/>
        <end position="2426"/>
    </location>
</feature>
<dbReference type="SMART" id="SM00060">
    <property type="entry name" value="FN3"/>
    <property type="match status" value="47"/>
</dbReference>
<sequence length="4632" mass="493265">MTLNPPPGPCCPAILDVVQVTPAMSNVTWSPGHGARSYVTALDSPRGHAKCHTMNTHCLMGCITCGTNYNVTIEAISGTGHISNCTYSGFSSSACCPTNVKLYRMSNDSMRVFWRSSGLPQTQNYMVDVYGADANYTCTPAASRSYCDVQDVLCGDVYTVVVAPVNPDGSKVGFCPRRMYSGCNITSISSPSASTLNVAWGPYAGATVYLLTLKALDSSDTATVTLKTSATQKVVQGLQPGSYYEVTLKPLYFNNELCSFTAYSYTVPATPQLTISEALSSSSIRFQWSNVTGAESYSLIVELFYLTKPSLQVYNGSFTSLTGQVDGLNASTRYSCYVYSYNSAGYGAKSGSKIVTTLVPPPTGVQLTPTGNSTATVTWYTRDKVLLYQVTISDNDDPSVPPIYRTTAKTSMDIANLEPCSNYTVGVSSVNNFFIAGEAANVSHTTATIEPVSTVQASYSCMSGMVTVTWGLVFGANSYMATAFDRNGTGLSCNSSSTSCQIANLSCGTEYEVRVTAISDDCESISNVSKRFETVPCAPVGREIYRECGSNAIIFSWQPTNNTQYYVATSTDTTGKRVECRTTETACFFTDNGCGQTYQYTVYAISTCNSEVSPPETISTSPCLPTTVKTTLNCQTELLSATWDIVAGALDYLVEAHGNNGDQYNCSSSNNSCALASLPCGEHLSVWITASNAECSTNQVLGEPAETVPCSPTNVSVIVDCSQDSARVNWTAGRGAVFYIATAKHNNGSEHSCTSTGTNCLISGLNCGQNYTVTVTATNFKCNSSVSPDVVIPTAPCPPQSIQAIIDCDANTAHIEWQNHRPTGIFTALLEDQSGHRLNCTSNTINSCEISALPCGRMYNVTVTYDDGSCPLTSTAISMKSVPCVPTNVTATQTCGQTSVPVSWLTSLGAANYTAFAVSSTGQRTECSAAGITCVLQDFLQCGQVYTIGVVAVGDNCTSQESQYGSLSTVPCAPLNVSATLTCANHSALVSWVGSPSATAYTVEALDQDGHTLQCHSNSTSCPLDHMRCGQSYDITVVPYTASCTGIPSTTYTFSAGLCPPDNITVSPQCTGSTVSWSLRPGAEMYIAMATGNDGYTHNCSSDGTHSSCSFTDLHCGGNYIVTVATIDRVCQSSPSSPVALRTALCPPTNLSGEVTCGPHTPMGIQVMWDKSLVSEATYTIYSEVVGVPGSISMYNTTNTTFPITGLQCGQRHAISIRATDGNCTSVESPAIEVATAPCQPTNLTSRVDCGTNMGNFSWSQTHGADFYTVEVNGDDGHVDSCTSNDTSCVVRLHCGRSYSASLVAAARGCNSSEHAAIHFHSAPCLPENVMAVLNCTTNSLMVSWQETPGSDNYTALAIGSDGHRVSCNTTTNSCWVQDLQCGLTYGVVVKSSFTQSPCKPEHTNVDLNCSSNIITVKWDHSSTAQNYTVRATHLSGMNSTCSSSESSCSFLDLSWPPVLTLPLSFLFHPALCPPTNISASLDCGTGEALVTWSRATGATAYSVEANSTNGHSSSCSSNGFSCSLNDLVCGEEYTVVVMAMDTGCAGPTSVPVNLTTSPCIPQAVVTNVEWNSVSWTASNRNETYIAVATGLDSHTHRCVTTNSSCTWNDLHCGEEYTVQVMARNDYCTSLPSNGSVIHMGPCIPQSVVANVECNSSIGYVSWTASNRNETYIAVATGLDNHTHQCVTTNSSCTWDDLHCGEEYTVQVMARNGNYTSLLINGSVIRTGPCIPQAVVTNVECNSSISSVSWTSNNKNETYIAVATGLNGHTHQCFTTDTSCIWDDLHCGEAYTVKVMAKNGNCTSLPSNSSVIHTGPCIPQAVVAKVESNSGVGSVSWTSSNRNETYIAVATSLDSHTHRCVTTNSSCTWNDLHCGEEYNVQVMARNDYCTSLPSNSSVIHMGPCIPQSVVVNVECNSSIGSVSWTSSNRNETYIVVATGLDNHTHQCVTTNSSCTLDDLHCGEEYTVNVMARNGNRTSLPSNSSVIHTGPCIPQAVVAKVESNSGVGSVSWTSSNRNETYIAVATGLDSHTHRCVTTNSSCTWNDLHCGEEYTVQVMARNDYCTSLPSNGSVIHMGPCIPQSVVANVECNSSIGSVSWTSSNRNETYIAVATGLDNHTHQCVTTNSSCTLDDLHCGEEYTVNVMARNGNRTSLPSNSSVIHTGPCIPQAVVAKVESNSGVGSVSWTSSNRNETYIAVATGLDSHTHRCVTTNSSCTWNDLHCGEEYTVQVMARNDYCTSLPSNGSVIHMGPCIPQSVVVNVECNSSIGSVSWTSSNRNETYIVVATGLDNHTHQCVTTNSSCTLDDLHCGEEYTVNVMARNGNRTSLPSNSSVIHTGPCIPQAVVAKVESNSGVGSVSWTSSNRNETYIAVATGLDSHTHRCVTTNSSCTWNDLHCGEEYTVQVMARNDYCNSLPSNGSIIHMGPCIPQSVVVNVECNSSIGSVSWTSSNRNETYIVVATGLDNHTHQCVTTNSSCTLDDLHCGEEYTVNVMARNGNRTSLPSNSSVIHTGPCIPQAVVAKVESNSGVGSVSWTSSNRNETYIAVATGLDSHTHRCVTTNSSCTWNDLHCGEEYTVQVMARNDYCNSLPSNGSIIHMGPCIPQSVVVNVECNSSIGSVSWTSSNRNETYIVVATGLDNHTHQCVTTNSSCTLDDLHCGEEYTVNVMARNGNRTSLPSNSSVIHTGPCIPQAVVVKVESNSGVGSVSWTSSNRNETYIAVATGLDSHTHRCVTTNSSCTWNDLHCGEEYTVQVMARNDYCTSLPSNGSIIHMGPCIPQSVVVNVECNSSIGSVSWTSSNRNETYIVVATGLDNHTHQCVTTNSSCTLDDLHCGEEYTVNVMARNGNRTSLPSNSSVIHTDRNAIVNIMFTCFFESLGPCIPQAVVAKVESNSGVGSVSWTSSNRNETYIAVATGLDSHTHRCVTTNSSCTWNDLHCGEEYTVQVMARNDYCTSLPSNGSVIHMGPCIPQSVVANVECNSSIGSVSWTSSNRNETYIAVATGLDNHTHQCVTTNSSCTWNDLHCGEEYTVNVMARNGNRTSLPSNSSVIHTAPCQPQGINGSLDCVTNSAWISWDSSPGAESYTVMSVGDGDHRLNCTTATNTSCEVQDLACGAQYNFSVIATNSHCDSMPSTAVELETAPCSLSAITASTQCHNSSILVVWETMVGGDGNTQYTTTAEASDHTYLSCNTTDTQCTLWGARCGLRYTILVAASSDQCSGLRSPPYRISMEPCPPGDLAVNTSCVDNGALVSWRPSPVATDYHVSARTAEGHVHMCNTSFSNCSLSDLHCGQQYTVSVTASHENCSSKASQNVNFNTGPCIPQAVVANVECNSSIGSVSWTAINRNETYIAVATGLDAHTHRCVTTNSSCTWDDLHCDEEYTVQVMARNSDCTSLPSNSTVIHTGPCIPQAVVTIVESNSGVGSVSWTSRNRNETYIAVATGLDSHTHRCVTTNSSCTWNDLHCGEEYTVHVMARNDYCTSLPSNSSVIHMGPCIPQSVVVNVECNSSIGSVSWTSSNRNETYIAVAMGLDNHTHQCVTTNSSCTLDDLHCGEEYTVNVMARNGNRTSLPSNSSVIHTGPCIPQAVVAKVESNSGVGSVSWTSSNRNETYIAVATGLDSHTHRCVTTNSSCTWNDLHCGEEYTVQVMARNDYCTSLPSNGSVIHMGPCIPQSVVVNVECTSSIGSVSWTSSNRNETYIAVAMGLDNHTHQCVTTNSSCTLDDLHCGEEYTVNVMARNGNRTSLPSNSSVIHTGPCIPQAVVAKVESNSGVGSVSWTSSNRNETYIAVATGLDSHTHRCVTTNSSCTWNDLHCGEEYTVQVMARNDYCTSLPSNGSVIHMGPCIPQSVVVNVECTASIGSVSWTSSNRNETYIAVAMGLDNHTHQCVTTNSSCTLDDLHCGEEYTVNVMARNGNRTSLPSNSSVIHTGPCIPQAVVAKVESNSGVGSVSWTSSNRNETYIAVATGLDSHTHRCVTTNSSCTWNDLHCGEEYTVQVMARNDYCTSLPSNGSVIHMGPCIPHSVVANVECNSSIGSVSWTSSNRNETYIAVATGLDNHTHQCVTTNSSCTLDDLHCGEEYTVNVMARNGNRTSLPSNSSVIHTGPCIPQAVVAKVESNSGVGSVSWTSSNRNETYIAVATSLDSHTHRCVTTNSSCTWNDLHCGEEYTVQVMARNDYCTSLPSNSSVIHTAPCQPQGINGSLDCVTNSAWISWDSSQGAESYTVMSVGDGDHRLNCTTSTNTSCEVQDLACGAQYNFSVIATNSHFDSMPSTAVELETVICQPDNLSATVHCGNQSAVLSWTPRSGAVGYSASAETEGGDTLFCSSSSEPTCTIDGLQCGAQYNFSVRASDGTCNSSFSEPVLAAPCPPDVPQVQLLPMESSVQQLHFKWSQVACPDVQYLLRLTGSLLGDSQAQFDLSSYWTNSTFFEMPLPCGSSYLAAVQSRGPAGTSAPSEALNGNTAPCSPTNVTFTGNTASAVLAWDASVFATSYTVYDGPDVCNATELTCSLTDVPHGNVLITASNAAGESDSAVVHTVAAARRRRDLRDDNNAANLSAPIVTVSVKTESVLVVKWSPVEGGDFYSLVIADQQNNTQTLRVDRESTVLKDLIPDSTYCLSVRAESASIVGPYSETQCVQTT</sequence>
<dbReference type="PROSITE" id="PS50853">
    <property type="entry name" value="FN3"/>
    <property type="match status" value="35"/>
</dbReference>
<feature type="domain" description="Fibronectin type-III" evidence="1">
    <location>
        <begin position="361"/>
        <end position="451"/>
    </location>
</feature>
<dbReference type="EMBL" id="JAOPHQ010000650">
    <property type="protein sequence ID" value="KAK0153692.1"/>
    <property type="molecule type" value="Genomic_DNA"/>
</dbReference>
<name>A0AA47N8W0_MERPO</name>
<dbReference type="Pfam" id="PF09294">
    <property type="entry name" value="Interfer-bind"/>
    <property type="match status" value="1"/>
</dbReference>
<dbReference type="PANTHER" id="PTHR47135:SF1">
    <property type="entry name" value="FIBRONECTIN TYPE III DOMAIN-CONTAINING PROTEIN 7"/>
    <property type="match status" value="1"/>
</dbReference>
<feature type="domain" description="Fibronectin type-III" evidence="1">
    <location>
        <begin position="3405"/>
        <end position="3491"/>
    </location>
</feature>
<feature type="domain" description="Fibronectin type-III" evidence="1">
    <location>
        <begin position="1992"/>
        <end position="2078"/>
    </location>
</feature>
<organism evidence="2 3">
    <name type="scientific">Merluccius polli</name>
    <name type="common">Benguela hake</name>
    <name type="synonym">Merluccius cadenati</name>
    <dbReference type="NCBI Taxonomy" id="89951"/>
    <lineage>
        <taxon>Eukaryota</taxon>
        <taxon>Metazoa</taxon>
        <taxon>Chordata</taxon>
        <taxon>Craniata</taxon>
        <taxon>Vertebrata</taxon>
        <taxon>Euteleostomi</taxon>
        <taxon>Actinopterygii</taxon>
        <taxon>Neopterygii</taxon>
        <taxon>Teleostei</taxon>
        <taxon>Neoteleostei</taxon>
        <taxon>Acanthomorphata</taxon>
        <taxon>Zeiogadaria</taxon>
        <taxon>Gadariae</taxon>
        <taxon>Gadiformes</taxon>
        <taxon>Gadoidei</taxon>
        <taxon>Merlucciidae</taxon>
        <taxon>Merluccius</taxon>
    </lineage>
</organism>
<feature type="domain" description="Fibronectin type-III" evidence="1">
    <location>
        <begin position="2079"/>
        <end position="2165"/>
    </location>
</feature>
<feature type="domain" description="Fibronectin type-III" evidence="1">
    <location>
        <begin position="3927"/>
        <end position="4013"/>
    </location>
</feature>
<gene>
    <name evidence="2" type="primary">FNDC7_3</name>
    <name evidence="2" type="ORF">N1851_004522</name>
</gene>
<dbReference type="SUPFAM" id="SSF49265">
    <property type="entry name" value="Fibronectin type III"/>
    <property type="match status" value="28"/>
</dbReference>
<feature type="domain" description="Fibronectin type-III" evidence="1">
    <location>
        <begin position="267"/>
        <end position="360"/>
    </location>
</feature>
<feature type="domain" description="Fibronectin type-III" evidence="1">
    <location>
        <begin position="3231"/>
        <end position="3317"/>
    </location>
</feature>
<feature type="domain" description="Fibronectin type-III" evidence="1">
    <location>
        <begin position="2253"/>
        <end position="2339"/>
    </location>
</feature>
<feature type="domain" description="Fibronectin type-III" evidence="1">
    <location>
        <begin position="3318"/>
        <end position="3404"/>
    </location>
</feature>
<evidence type="ECO:0000313" key="3">
    <source>
        <dbReference type="Proteomes" id="UP001174136"/>
    </source>
</evidence>
<feature type="domain" description="Fibronectin type-III" evidence="1">
    <location>
        <begin position="4014"/>
        <end position="4100"/>
    </location>
</feature>
<feature type="domain" description="Fibronectin type-III" evidence="1">
    <location>
        <begin position="2166"/>
        <end position="2252"/>
    </location>
</feature>
<comment type="caution">
    <text evidence="2">The sequence shown here is derived from an EMBL/GenBank/DDBJ whole genome shotgun (WGS) entry which is preliminary data.</text>
</comment>
<protein>
    <submittedName>
        <fullName evidence="2">Fibronectin type III domain-containing protein 7</fullName>
    </submittedName>
</protein>
<feature type="domain" description="Fibronectin type-III" evidence="1">
    <location>
        <begin position="4550"/>
        <end position="4632"/>
    </location>
</feature>
<evidence type="ECO:0000259" key="1">
    <source>
        <dbReference type="PROSITE" id="PS50853"/>
    </source>
</evidence>
<feature type="domain" description="Fibronectin type-III" evidence="1">
    <location>
        <begin position="2879"/>
        <end position="2965"/>
    </location>
</feature>
<feature type="domain" description="Fibronectin type-III" evidence="1">
    <location>
        <begin position="3050"/>
        <end position="3140"/>
    </location>
</feature>
<feature type="domain" description="Fibronectin type-III" evidence="1">
    <location>
        <begin position="2514"/>
        <end position="2600"/>
    </location>
</feature>
<dbReference type="InterPro" id="IPR036116">
    <property type="entry name" value="FN3_sf"/>
</dbReference>
<dbReference type="InterPro" id="IPR015373">
    <property type="entry name" value="Interferon/interleukin_rcp_dom"/>
</dbReference>
<dbReference type="Gene3D" id="2.60.40.10">
    <property type="entry name" value="Immunoglobulins"/>
    <property type="match status" value="25"/>
</dbReference>
<feature type="domain" description="Fibronectin type-III" evidence="1">
    <location>
        <begin position="1147"/>
        <end position="1239"/>
    </location>
</feature>
<feature type="domain" description="Fibronectin type-III" evidence="1">
    <location>
        <begin position="2688"/>
        <end position="2774"/>
    </location>
</feature>
<keyword evidence="3" id="KW-1185">Reference proteome</keyword>